<dbReference type="AlphaFoldDB" id="W5TML6"/>
<dbReference type="PANTHER" id="PTHR23514:SF13">
    <property type="entry name" value="INNER MEMBRANE PROTEIN YBJJ"/>
    <property type="match status" value="1"/>
</dbReference>
<dbReference type="STRING" id="1415166.NONO_c36890"/>
<organism evidence="7 8">
    <name type="scientific">Nocardia nova SH22a</name>
    <dbReference type="NCBI Taxonomy" id="1415166"/>
    <lineage>
        <taxon>Bacteria</taxon>
        <taxon>Bacillati</taxon>
        <taxon>Actinomycetota</taxon>
        <taxon>Actinomycetes</taxon>
        <taxon>Mycobacteriales</taxon>
        <taxon>Nocardiaceae</taxon>
        <taxon>Nocardia</taxon>
    </lineage>
</organism>
<dbReference type="InterPro" id="IPR020846">
    <property type="entry name" value="MFS_dom"/>
</dbReference>
<dbReference type="Pfam" id="PF07690">
    <property type="entry name" value="MFS_1"/>
    <property type="match status" value="1"/>
</dbReference>
<evidence type="ECO:0000256" key="5">
    <source>
        <dbReference type="SAM" id="Phobius"/>
    </source>
</evidence>
<feature type="transmembrane region" description="Helical" evidence="5">
    <location>
        <begin position="269"/>
        <end position="287"/>
    </location>
</feature>
<feature type="transmembrane region" description="Helical" evidence="5">
    <location>
        <begin position="7"/>
        <end position="28"/>
    </location>
</feature>
<keyword evidence="2 5" id="KW-0812">Transmembrane</keyword>
<feature type="transmembrane region" description="Helical" evidence="5">
    <location>
        <begin position="293"/>
        <end position="314"/>
    </location>
</feature>
<gene>
    <name evidence="7" type="ORF">NONO_c36890</name>
</gene>
<dbReference type="Gene3D" id="1.20.1250.20">
    <property type="entry name" value="MFS general substrate transporter like domains"/>
    <property type="match status" value="2"/>
</dbReference>
<feature type="transmembrane region" description="Helical" evidence="5">
    <location>
        <begin position="154"/>
        <end position="176"/>
    </location>
</feature>
<dbReference type="InterPro" id="IPR051788">
    <property type="entry name" value="MFS_Transporter"/>
</dbReference>
<feature type="transmembrane region" description="Helical" evidence="5">
    <location>
        <begin position="326"/>
        <end position="348"/>
    </location>
</feature>
<dbReference type="RefSeq" id="WP_025349913.1">
    <property type="nucleotide sequence ID" value="NZ_CP006850.1"/>
</dbReference>
<evidence type="ECO:0000259" key="6">
    <source>
        <dbReference type="PROSITE" id="PS50850"/>
    </source>
</evidence>
<dbReference type="InterPro" id="IPR011701">
    <property type="entry name" value="MFS"/>
</dbReference>
<evidence type="ECO:0000256" key="3">
    <source>
        <dbReference type="ARBA" id="ARBA00022989"/>
    </source>
</evidence>
<dbReference type="Proteomes" id="UP000019150">
    <property type="component" value="Chromosome"/>
</dbReference>
<dbReference type="PROSITE" id="PS50850">
    <property type="entry name" value="MFS"/>
    <property type="match status" value="1"/>
</dbReference>
<reference evidence="7 8" key="1">
    <citation type="journal article" date="2014" name="Appl. Environ. Microbiol.">
        <title>Insights into the Microbial Degradation of Rubber and Gutta-Percha by Analysis of the Complete Genome of Nocardia nova SH22a.</title>
        <authorList>
            <person name="Luo Q."/>
            <person name="Hiessl S."/>
            <person name="Poehlein A."/>
            <person name="Daniel R."/>
            <person name="Steinbuchel A."/>
        </authorList>
    </citation>
    <scope>NUCLEOTIDE SEQUENCE [LARGE SCALE GENOMIC DNA]</scope>
    <source>
        <strain evidence="7">SH22a</strain>
    </source>
</reference>
<comment type="subcellular location">
    <subcellularLocation>
        <location evidence="1">Cell membrane</location>
        <topology evidence="1">Multi-pass membrane protein</topology>
    </subcellularLocation>
</comment>
<sequence>MRSRGEFVAVAAAYGAQGLGYATVVTVLPQFKARLGIGEMTVSLLLLGTCLAAAAGSVLADLIAVRWGSRQALCAGLVMEAVALLAASVPTGFGPFLTAFVVYGIGIGVVDAAANMQGVLAQKRTGATLFGSLYAAYTAAAIVGALVVSGCVAAGVWVLPLILTALVQLAVVTFGMRRFDPARAAHRVHDDTTTRSPLPWAGISAVGALVLAAFTIDSAISSWSTVYLADGLHVGSATAPLGYAVYQAAVLVARLAVDPAVRVFGRGRITVAAIVVGLLGTGVVAAVPDLAGAIAGFAAAGTATGALVPIAFGAAGELRPDRSDEVIARVNLFNYLGAVAGAVTLGMVAAGPSLGPAFAVPALVLLAATPAVRRIPGVRPINELRKEATPCTSVSQPK</sequence>
<dbReference type="SUPFAM" id="SSF103473">
    <property type="entry name" value="MFS general substrate transporter"/>
    <property type="match status" value="1"/>
</dbReference>
<accession>W5TML6</accession>
<proteinExistence type="predicted"/>
<feature type="transmembrane region" description="Helical" evidence="5">
    <location>
        <begin position="72"/>
        <end position="90"/>
    </location>
</feature>
<dbReference type="InterPro" id="IPR036259">
    <property type="entry name" value="MFS_trans_sf"/>
</dbReference>
<dbReference type="PATRIC" id="fig|1415166.3.peg.3786"/>
<evidence type="ECO:0000313" key="7">
    <source>
        <dbReference type="EMBL" id="AHH18476.1"/>
    </source>
</evidence>
<dbReference type="EMBL" id="CP006850">
    <property type="protein sequence ID" value="AHH18476.1"/>
    <property type="molecule type" value="Genomic_DNA"/>
</dbReference>
<feature type="transmembrane region" description="Helical" evidence="5">
    <location>
        <begin position="236"/>
        <end position="257"/>
    </location>
</feature>
<dbReference type="GO" id="GO:0022857">
    <property type="term" value="F:transmembrane transporter activity"/>
    <property type="evidence" value="ECO:0007669"/>
    <property type="project" value="InterPro"/>
</dbReference>
<name>W5TML6_9NOCA</name>
<dbReference type="HOGENOM" id="CLU_035309_2_1_11"/>
<evidence type="ECO:0000256" key="4">
    <source>
        <dbReference type="ARBA" id="ARBA00023136"/>
    </source>
</evidence>
<protein>
    <submittedName>
        <fullName evidence="7">Major facilitator superfamily transporter</fullName>
    </submittedName>
</protein>
<feature type="transmembrane region" description="Helical" evidence="5">
    <location>
        <begin position="126"/>
        <end position="148"/>
    </location>
</feature>
<dbReference type="KEGG" id="nno:NONO_c36890"/>
<keyword evidence="4 5" id="KW-0472">Membrane</keyword>
<keyword evidence="3 5" id="KW-1133">Transmembrane helix</keyword>
<dbReference type="PANTHER" id="PTHR23514">
    <property type="entry name" value="BYPASS OF STOP CODON PROTEIN 6"/>
    <property type="match status" value="1"/>
</dbReference>
<dbReference type="GO" id="GO:0005886">
    <property type="term" value="C:plasma membrane"/>
    <property type="evidence" value="ECO:0007669"/>
    <property type="project" value="UniProtKB-SubCell"/>
</dbReference>
<evidence type="ECO:0000313" key="8">
    <source>
        <dbReference type="Proteomes" id="UP000019150"/>
    </source>
</evidence>
<evidence type="ECO:0000256" key="2">
    <source>
        <dbReference type="ARBA" id="ARBA00022692"/>
    </source>
</evidence>
<dbReference type="eggNOG" id="COG2814">
    <property type="taxonomic scope" value="Bacteria"/>
</dbReference>
<feature type="transmembrane region" description="Helical" evidence="5">
    <location>
        <begin position="40"/>
        <end position="60"/>
    </location>
</feature>
<feature type="transmembrane region" description="Helical" evidence="5">
    <location>
        <begin position="197"/>
        <end position="216"/>
    </location>
</feature>
<evidence type="ECO:0000256" key="1">
    <source>
        <dbReference type="ARBA" id="ARBA00004651"/>
    </source>
</evidence>
<keyword evidence="8" id="KW-1185">Reference proteome</keyword>
<feature type="domain" description="Major facilitator superfamily (MFS) profile" evidence="6">
    <location>
        <begin position="6"/>
        <end position="379"/>
    </location>
</feature>
<feature type="transmembrane region" description="Helical" evidence="5">
    <location>
        <begin position="96"/>
        <end position="114"/>
    </location>
</feature>
<dbReference type="OrthoDB" id="151222at2"/>